<dbReference type="AlphaFoldDB" id="A0A0G1RFN6"/>
<evidence type="ECO:0000313" key="1">
    <source>
        <dbReference type="EMBL" id="KKU56114.1"/>
    </source>
</evidence>
<organism evidence="1 2">
    <name type="scientific">Candidatus Amesbacteria bacterium GW2011_GWA2_47_11</name>
    <dbReference type="NCBI Taxonomy" id="1618357"/>
    <lineage>
        <taxon>Bacteria</taxon>
        <taxon>Candidatus Amesiibacteriota</taxon>
    </lineage>
</organism>
<evidence type="ECO:0000313" key="2">
    <source>
        <dbReference type="Proteomes" id="UP000034607"/>
    </source>
</evidence>
<protein>
    <submittedName>
        <fullName evidence="1">Uncharacterized protein</fullName>
    </submittedName>
</protein>
<reference evidence="1 2" key="1">
    <citation type="journal article" date="2015" name="Nature">
        <title>rRNA introns, odd ribosomes, and small enigmatic genomes across a large radiation of phyla.</title>
        <authorList>
            <person name="Brown C.T."/>
            <person name="Hug L.A."/>
            <person name="Thomas B.C."/>
            <person name="Sharon I."/>
            <person name="Castelle C.J."/>
            <person name="Singh A."/>
            <person name="Wilkins M.J."/>
            <person name="Williams K.H."/>
            <person name="Banfield J.F."/>
        </authorList>
    </citation>
    <scope>NUCLEOTIDE SEQUENCE [LARGE SCALE GENOMIC DNA]</scope>
</reference>
<gene>
    <name evidence="1" type="ORF">UX78_C0012G0047</name>
</gene>
<dbReference type="EMBL" id="LCNM01000012">
    <property type="protein sequence ID" value="KKU56114.1"/>
    <property type="molecule type" value="Genomic_DNA"/>
</dbReference>
<accession>A0A0G1RFN6</accession>
<dbReference type="Proteomes" id="UP000034607">
    <property type="component" value="Unassembled WGS sequence"/>
</dbReference>
<sequence length="83" mass="9377">MAKVGGCEGGADVVFYTKSGRYQQLEEVDVENVVLQVILGATSLWCRRFSARNYRGPAQTRVLEVDSGKIMCPWMNEHCVRHE</sequence>
<comment type="caution">
    <text evidence="1">The sequence shown here is derived from an EMBL/GenBank/DDBJ whole genome shotgun (WGS) entry which is preliminary data.</text>
</comment>
<proteinExistence type="predicted"/>
<name>A0A0G1RFN6_9BACT</name>